<feature type="transmembrane region" description="Helical" evidence="1">
    <location>
        <begin position="5"/>
        <end position="23"/>
    </location>
</feature>
<feature type="transmembrane region" description="Helical" evidence="1">
    <location>
        <begin position="114"/>
        <end position="129"/>
    </location>
</feature>
<proteinExistence type="predicted"/>
<dbReference type="RefSeq" id="WP_012056457.1">
    <property type="nucleotide sequence ID" value="NZ_CP007389.1"/>
</dbReference>
<accession>A0ABM6GCN8</accession>
<feature type="transmembrane region" description="Helical" evidence="1">
    <location>
        <begin position="63"/>
        <end position="85"/>
    </location>
</feature>
<reference evidence="2 3" key="1">
    <citation type="submission" date="2014-02" db="EMBL/GenBank/DDBJ databases">
        <title>Diversity of Thermotogales isolates from hydrothermal vents.</title>
        <authorList>
            <person name="Haverkamp T.H.A."/>
            <person name="Lossouarn J."/>
            <person name="Geslin C."/>
            <person name="Nesbo C.L."/>
        </authorList>
    </citation>
    <scope>NUCLEOTIDE SEQUENCE [LARGE SCALE GENOMIC DNA]</scope>
    <source>
        <strain evidence="2 3">431</strain>
    </source>
</reference>
<feature type="transmembrane region" description="Helical" evidence="1">
    <location>
        <begin position="29"/>
        <end position="51"/>
    </location>
</feature>
<protein>
    <recommendedName>
        <fullName evidence="4">O-antigen polymerase</fullName>
    </recommendedName>
</protein>
<dbReference type="Proteomes" id="UP000185490">
    <property type="component" value="Chromosome"/>
</dbReference>
<evidence type="ECO:0000256" key="1">
    <source>
        <dbReference type="SAM" id="Phobius"/>
    </source>
</evidence>
<evidence type="ECO:0000313" key="3">
    <source>
        <dbReference type="Proteomes" id="UP000185490"/>
    </source>
</evidence>
<name>A0ABM6GCN8_9BACT</name>
<evidence type="ECO:0000313" key="2">
    <source>
        <dbReference type="EMBL" id="APT73293.1"/>
    </source>
</evidence>
<keyword evidence="1" id="KW-0472">Membrane</keyword>
<dbReference type="EMBL" id="CP007389">
    <property type="protein sequence ID" value="APT73293.1"/>
    <property type="molecule type" value="Genomic_DNA"/>
</dbReference>
<organism evidence="2 3">
    <name type="scientific">Thermosipho melanesiensis</name>
    <dbReference type="NCBI Taxonomy" id="46541"/>
    <lineage>
        <taxon>Bacteria</taxon>
        <taxon>Thermotogati</taxon>
        <taxon>Thermotogota</taxon>
        <taxon>Thermotogae</taxon>
        <taxon>Thermotogales</taxon>
        <taxon>Fervidobacteriaceae</taxon>
        <taxon>Thermosipho</taxon>
    </lineage>
</organism>
<gene>
    <name evidence="2" type="ORF">BW47_01225</name>
</gene>
<evidence type="ECO:0008006" key="4">
    <source>
        <dbReference type="Google" id="ProtNLM"/>
    </source>
</evidence>
<keyword evidence="1" id="KW-1133">Transmembrane helix</keyword>
<keyword evidence="1" id="KW-0812">Transmembrane</keyword>
<keyword evidence="3" id="KW-1185">Reference proteome</keyword>
<sequence>MIRNILIFLELVLVYIFSSFVLHVNKFTLSGYVISFFIMYFFIFSIIASLKGKAFLFSELSRLWFYSFVPMFVYIIFLINIRFHISIDSRLAFFPSFILSNFMNLNYEKRKGVAIFRLLAFFFFIFSGVN</sequence>